<proteinExistence type="predicted"/>
<dbReference type="Proteomes" id="UP001597034">
    <property type="component" value="Unassembled WGS sequence"/>
</dbReference>
<reference evidence="2 3" key="1">
    <citation type="journal article" date="2019" name="Int. J. Syst. Evol. Microbiol.">
        <title>The Global Catalogue of Microorganisms (GCM) 10K type strain sequencing project: providing services to taxonomists for standard genome sequencing and annotation.</title>
        <authorList>
            <consortium name="The Broad Institute Genomics Platform"/>
            <consortium name="The Broad Institute Genome Sequencing Center for Infectious Disease"/>
            <person name="Wu L."/>
            <person name="Ma J."/>
        </authorList>
    </citation>
    <scope>NUCLEOTIDE SEQUENCE [LARGE SCALE GENOMIC DNA]</scope>
    <source>
        <strain evidence="2 3">CGMCC 1.10390</strain>
    </source>
</reference>
<evidence type="ECO:0000313" key="3">
    <source>
        <dbReference type="Proteomes" id="UP001597034"/>
    </source>
</evidence>
<gene>
    <name evidence="2" type="ORF">ACFSBL_11930</name>
</gene>
<keyword evidence="1" id="KW-0472">Membrane</keyword>
<dbReference type="AlphaFoldDB" id="A0ABD6DKS2"/>
<evidence type="ECO:0000256" key="1">
    <source>
        <dbReference type="SAM" id="Phobius"/>
    </source>
</evidence>
<keyword evidence="1" id="KW-0812">Transmembrane</keyword>
<name>A0ABD6DKS2_9EURY</name>
<keyword evidence="1" id="KW-1133">Transmembrane helix</keyword>
<feature type="transmembrane region" description="Helical" evidence="1">
    <location>
        <begin position="109"/>
        <end position="132"/>
    </location>
</feature>
<protein>
    <recommendedName>
        <fullName evidence="4">DUF3592 domain-containing protein</fullName>
    </recommendedName>
</protein>
<dbReference type="RefSeq" id="WP_256398089.1">
    <property type="nucleotide sequence ID" value="NZ_JANHJR010000001.1"/>
</dbReference>
<accession>A0ABD6DKS2</accession>
<keyword evidence="3" id="KW-1185">Reference proteome</keyword>
<sequence length="142" mass="16102">MMRGVSRSPPSPVFMFFFLGVVLLLVVTTALGIGAIRYEFRYAGTVEDPTDARWQFDYEDLTVEDKEVVQRAMEGERIVFQSDGLWPGPGRGDLALRYQNEWHLFNRRIYFGATTPFGIASIASALAGFACIGESIRRKRRE</sequence>
<evidence type="ECO:0008006" key="4">
    <source>
        <dbReference type="Google" id="ProtNLM"/>
    </source>
</evidence>
<dbReference type="EMBL" id="JBHUDO010000002">
    <property type="protein sequence ID" value="MFD1646390.1"/>
    <property type="molecule type" value="Genomic_DNA"/>
</dbReference>
<comment type="caution">
    <text evidence="2">The sequence shown here is derived from an EMBL/GenBank/DDBJ whole genome shotgun (WGS) entry which is preliminary data.</text>
</comment>
<organism evidence="2 3">
    <name type="scientific">Haloarchaeobius litoreus</name>
    <dbReference type="NCBI Taxonomy" id="755306"/>
    <lineage>
        <taxon>Archaea</taxon>
        <taxon>Methanobacteriati</taxon>
        <taxon>Methanobacteriota</taxon>
        <taxon>Stenosarchaea group</taxon>
        <taxon>Halobacteria</taxon>
        <taxon>Halobacteriales</taxon>
        <taxon>Halorubellaceae</taxon>
        <taxon>Haloarchaeobius</taxon>
    </lineage>
</organism>
<evidence type="ECO:0000313" key="2">
    <source>
        <dbReference type="EMBL" id="MFD1646390.1"/>
    </source>
</evidence>